<proteinExistence type="predicted"/>
<dbReference type="Proteomes" id="UP000325315">
    <property type="component" value="Unassembled WGS sequence"/>
</dbReference>
<dbReference type="EMBL" id="SMMG02000003">
    <property type="protein sequence ID" value="KAA3480754.1"/>
    <property type="molecule type" value="Genomic_DNA"/>
</dbReference>
<keyword evidence="1" id="KW-0808">Transferase</keyword>
<accession>A0A5B6WHH4</accession>
<comment type="caution">
    <text evidence="1">The sequence shown here is derived from an EMBL/GenBank/DDBJ whole genome shotgun (WGS) entry which is preliminary data.</text>
</comment>
<evidence type="ECO:0000313" key="2">
    <source>
        <dbReference type="Proteomes" id="UP000325315"/>
    </source>
</evidence>
<dbReference type="AlphaFoldDB" id="A0A5B6WHH4"/>
<gene>
    <name evidence="1" type="ORF">EPI10_021170</name>
</gene>
<name>A0A5B6WHH4_9ROSI</name>
<protein>
    <submittedName>
        <fullName evidence="1">Casein kinase II subunit alpha, chloroplastic-like</fullName>
    </submittedName>
</protein>
<dbReference type="GO" id="GO:0016301">
    <property type="term" value="F:kinase activity"/>
    <property type="evidence" value="ECO:0007669"/>
    <property type="project" value="UniProtKB-KW"/>
</dbReference>
<keyword evidence="2" id="KW-1185">Reference proteome</keyword>
<sequence>MLRKCPHHGLQVWLQIQIFYNGVDSNIRSSLDRTAEESIMFHTYERAYKIIDNMTMNLYMWPNERFTYKSKLPTGLRSLCKYTYNHNWKDHLNFKWGGNQGDRNQVQNQPNPYYQPPHLQQRFLGNDHLACGQ</sequence>
<evidence type="ECO:0000313" key="1">
    <source>
        <dbReference type="EMBL" id="KAA3480754.1"/>
    </source>
</evidence>
<reference evidence="2" key="1">
    <citation type="journal article" date="2019" name="Plant Biotechnol. J.">
        <title>Genome sequencing of the Australian wild diploid species Gossypium australe highlights disease resistance and delayed gland morphogenesis.</title>
        <authorList>
            <person name="Cai Y."/>
            <person name="Cai X."/>
            <person name="Wang Q."/>
            <person name="Wang P."/>
            <person name="Zhang Y."/>
            <person name="Cai C."/>
            <person name="Xu Y."/>
            <person name="Wang K."/>
            <person name="Zhou Z."/>
            <person name="Wang C."/>
            <person name="Geng S."/>
            <person name="Li B."/>
            <person name="Dong Q."/>
            <person name="Hou Y."/>
            <person name="Wang H."/>
            <person name="Ai P."/>
            <person name="Liu Z."/>
            <person name="Yi F."/>
            <person name="Sun M."/>
            <person name="An G."/>
            <person name="Cheng J."/>
            <person name="Zhang Y."/>
            <person name="Shi Q."/>
            <person name="Xie Y."/>
            <person name="Shi X."/>
            <person name="Chang Y."/>
            <person name="Huang F."/>
            <person name="Chen Y."/>
            <person name="Hong S."/>
            <person name="Mi L."/>
            <person name="Sun Q."/>
            <person name="Zhang L."/>
            <person name="Zhou B."/>
            <person name="Peng R."/>
            <person name="Zhang X."/>
            <person name="Liu F."/>
        </authorList>
    </citation>
    <scope>NUCLEOTIDE SEQUENCE [LARGE SCALE GENOMIC DNA]</scope>
    <source>
        <strain evidence="2">cv. PA1801</strain>
    </source>
</reference>
<organism evidence="1 2">
    <name type="scientific">Gossypium australe</name>
    <dbReference type="NCBI Taxonomy" id="47621"/>
    <lineage>
        <taxon>Eukaryota</taxon>
        <taxon>Viridiplantae</taxon>
        <taxon>Streptophyta</taxon>
        <taxon>Embryophyta</taxon>
        <taxon>Tracheophyta</taxon>
        <taxon>Spermatophyta</taxon>
        <taxon>Magnoliopsida</taxon>
        <taxon>eudicotyledons</taxon>
        <taxon>Gunneridae</taxon>
        <taxon>Pentapetalae</taxon>
        <taxon>rosids</taxon>
        <taxon>malvids</taxon>
        <taxon>Malvales</taxon>
        <taxon>Malvaceae</taxon>
        <taxon>Malvoideae</taxon>
        <taxon>Gossypium</taxon>
    </lineage>
</organism>
<dbReference type="OrthoDB" id="1305902at2759"/>
<keyword evidence="1" id="KW-0418">Kinase</keyword>